<sequence length="75" mass="8499">MVIAEIKLADQDAEMILKVVKKLGGKVKLIESKEPKLSPFAKKLKKDLEKGFKEIKLHQEGKIQLKTLSEVLDEL</sequence>
<dbReference type="Proteomes" id="UP000002774">
    <property type="component" value="Chromosome"/>
</dbReference>
<name>H1YD16_9SPHI</name>
<protein>
    <submittedName>
        <fullName evidence="1">Uncharacterized protein</fullName>
    </submittedName>
</protein>
<gene>
    <name evidence="1" type="ORF">Mucpa_1926</name>
</gene>
<dbReference type="RefSeq" id="WP_008506029.1">
    <property type="nucleotide sequence ID" value="NZ_CM001403.1"/>
</dbReference>
<dbReference type="AlphaFoldDB" id="H1YD16"/>
<keyword evidence="2" id="KW-1185">Reference proteome</keyword>
<organism evidence="1 2">
    <name type="scientific">Mucilaginibacter paludis DSM 18603</name>
    <dbReference type="NCBI Taxonomy" id="714943"/>
    <lineage>
        <taxon>Bacteria</taxon>
        <taxon>Pseudomonadati</taxon>
        <taxon>Bacteroidota</taxon>
        <taxon>Sphingobacteriia</taxon>
        <taxon>Sphingobacteriales</taxon>
        <taxon>Sphingobacteriaceae</taxon>
        <taxon>Mucilaginibacter</taxon>
    </lineage>
</organism>
<evidence type="ECO:0000313" key="1">
    <source>
        <dbReference type="EMBL" id="EHQ26073.1"/>
    </source>
</evidence>
<accession>H1YD16</accession>
<dbReference type="STRING" id="714943.Mucpa_1926"/>
<dbReference type="HOGENOM" id="CLU_2667108_0_0_10"/>
<reference evidence="1" key="1">
    <citation type="submission" date="2011-09" db="EMBL/GenBank/DDBJ databases">
        <title>The permanent draft genome of Mucilaginibacter paludis DSM 18603.</title>
        <authorList>
            <consortium name="US DOE Joint Genome Institute (JGI-PGF)"/>
            <person name="Lucas S."/>
            <person name="Han J."/>
            <person name="Lapidus A."/>
            <person name="Bruce D."/>
            <person name="Goodwin L."/>
            <person name="Pitluck S."/>
            <person name="Peters L."/>
            <person name="Kyrpides N."/>
            <person name="Mavromatis K."/>
            <person name="Ivanova N."/>
            <person name="Mikhailova N."/>
            <person name="Held B."/>
            <person name="Detter J.C."/>
            <person name="Tapia R."/>
            <person name="Han C."/>
            <person name="Land M."/>
            <person name="Hauser L."/>
            <person name="Markowitz V."/>
            <person name="Cheng J.-F."/>
            <person name="Hugenholtz P."/>
            <person name="Woyke T."/>
            <person name="Wu D."/>
            <person name="Tindall B."/>
            <person name="Brambilla E."/>
            <person name="Klenk H.-P."/>
            <person name="Eisen J.A."/>
        </authorList>
    </citation>
    <scope>NUCLEOTIDE SEQUENCE [LARGE SCALE GENOMIC DNA]</scope>
    <source>
        <strain evidence="1">DSM 18603</strain>
    </source>
</reference>
<proteinExistence type="predicted"/>
<dbReference type="EMBL" id="CM001403">
    <property type="protein sequence ID" value="EHQ26073.1"/>
    <property type="molecule type" value="Genomic_DNA"/>
</dbReference>
<evidence type="ECO:0000313" key="2">
    <source>
        <dbReference type="Proteomes" id="UP000002774"/>
    </source>
</evidence>